<evidence type="ECO:0000256" key="1">
    <source>
        <dbReference type="SAM" id="MobiDB-lite"/>
    </source>
</evidence>
<feature type="transmembrane region" description="Helical" evidence="2">
    <location>
        <begin position="442"/>
        <end position="463"/>
    </location>
</feature>
<organism evidence="3 4">
    <name type="scientific">Leishmania donovani</name>
    <dbReference type="NCBI Taxonomy" id="5661"/>
    <lineage>
        <taxon>Eukaryota</taxon>
        <taxon>Discoba</taxon>
        <taxon>Euglenozoa</taxon>
        <taxon>Kinetoplastea</taxon>
        <taxon>Metakinetoplastina</taxon>
        <taxon>Trypanosomatida</taxon>
        <taxon>Trypanosomatidae</taxon>
        <taxon>Leishmaniinae</taxon>
        <taxon>Leishmania</taxon>
    </lineage>
</organism>
<feature type="transmembrane region" description="Helical" evidence="2">
    <location>
        <begin position="470"/>
        <end position="494"/>
    </location>
</feature>
<dbReference type="VEuPathDB" id="TriTrypDB:LdCL_080012600"/>
<dbReference type="PANTHER" id="PTHR33297:SF4">
    <property type="entry name" value="AMASTIN"/>
    <property type="match status" value="1"/>
</dbReference>
<keyword evidence="2" id="KW-0812">Transmembrane</keyword>
<evidence type="ECO:0000313" key="3">
    <source>
        <dbReference type="EMBL" id="TPP49084.1"/>
    </source>
</evidence>
<sequence>MPRLEASEREAWHMQAEHRVSKGPGLRLANATSLRSSGMHLGHRLLPTRLTSPLPPSSRSLDAARLDRGMPSARVSVWRRKRRTGNAEVNAKTRTYTNRRNAHANIKVLALAYWLGRVPGGITGIRLRAVRGTGGAARARMPSAPSPGLRHGAVVKPMDTAPQREAAGAREPRCARACGALRPRDEPARLPAAAAAAMNHEPPPRPPPRPLGDPGACVCSRRPAGALAVKRKDEEAAVVRSVPALVVPMATAGLRRLDLCMTAVFSREQAFAHTQHTIDAASLHHLLFAAVHQGRVWAARCTNGKLLKAARQLQETCAGRAQLRSAPLRISPVLVAVDARGDEEVMGKGGWWISFRRGPSKMACKLGVIIYVVLQFIAFFSVLIGTGVDMFYIKPEHSFGARVCITLWGGKTDCRKANVTISSDVRWKFCPIRRNNFRIGQAFAIISIFVYGAAFLFGFLLLYCCAGFRWLCLALNIVGAVTACVVWAVMVVTYRLPEPKCLELSDGYDFGTGFGLFVLAWILDIIDIIFLMLPWQIGEFGEARQLHDDALVEEPAELMPAGKTEGAEAADARP</sequence>
<evidence type="ECO:0000256" key="2">
    <source>
        <dbReference type="SAM" id="Phobius"/>
    </source>
</evidence>
<dbReference type="VEuPathDB" id="TriTrypDB:LDHU3_08.0830"/>
<dbReference type="PANTHER" id="PTHR33297">
    <property type="entry name" value="AMASTIN-LIKE SURFACE PROTEIN-LIKE PROTEIN-RELATED"/>
    <property type="match status" value="1"/>
</dbReference>
<dbReference type="VEuPathDB" id="TriTrypDB:LdBPK_080720.1"/>
<keyword evidence="2" id="KW-1133">Transmembrane helix</keyword>
<accession>A0A504XL67</accession>
<dbReference type="EMBL" id="RHLC01000034">
    <property type="protein sequence ID" value="TPP49084.1"/>
    <property type="molecule type" value="Genomic_DNA"/>
</dbReference>
<reference evidence="4" key="1">
    <citation type="submission" date="2019-02" db="EMBL/GenBank/DDBJ databases">
        <title>FDA dAtabase for Regulatory Grade micrObial Sequences (FDA-ARGOS): Supporting development and validation of Infectious Disease Dx tests.</title>
        <authorList>
            <person name="Duncan R."/>
            <person name="Fisher C."/>
            <person name="Tallon L."/>
            <person name="Sadzewicz L."/>
            <person name="Sengamalay N."/>
            <person name="Ott S."/>
            <person name="Godinez A."/>
            <person name="Nagaraj S."/>
            <person name="Vavikolanu K."/>
            <person name="Nadendla S."/>
            <person name="Aluvathingal J."/>
            <person name="Sichtig H."/>
        </authorList>
    </citation>
    <scope>NUCLEOTIDE SEQUENCE [LARGE SCALE GENOMIC DNA]</scope>
    <source>
        <strain evidence="4">FDAARGOS_361</strain>
    </source>
</reference>
<feature type="transmembrane region" description="Helical" evidence="2">
    <location>
        <begin position="366"/>
        <end position="388"/>
    </location>
</feature>
<dbReference type="Proteomes" id="UP000318447">
    <property type="component" value="Unassembled WGS sequence"/>
</dbReference>
<name>A0A504XL67_LEIDO</name>
<comment type="caution">
    <text evidence="3">The sequence shown here is derived from an EMBL/GenBank/DDBJ whole genome shotgun (WGS) entry which is preliminary data.</text>
</comment>
<gene>
    <name evidence="3" type="ORF">CGC21_0285</name>
</gene>
<dbReference type="InterPro" id="IPR009944">
    <property type="entry name" value="Amastin"/>
</dbReference>
<feature type="region of interest" description="Disordered" evidence="1">
    <location>
        <begin position="191"/>
        <end position="214"/>
    </location>
</feature>
<protein>
    <submittedName>
        <fullName evidence="3">Amastin surface glycofamily protein</fullName>
    </submittedName>
</protein>
<proteinExistence type="predicted"/>
<dbReference type="Pfam" id="PF07344">
    <property type="entry name" value="Amastin"/>
    <property type="match status" value="1"/>
</dbReference>
<evidence type="ECO:0000313" key="4">
    <source>
        <dbReference type="Proteomes" id="UP000318447"/>
    </source>
</evidence>
<dbReference type="AlphaFoldDB" id="A0A504XL67"/>
<keyword evidence="2" id="KW-0472">Membrane</keyword>
<feature type="transmembrane region" description="Helical" evidence="2">
    <location>
        <begin position="514"/>
        <end position="535"/>
    </location>
</feature>